<keyword evidence="3" id="KW-1185">Reference proteome</keyword>
<dbReference type="Pfam" id="PF11716">
    <property type="entry name" value="MDMPI_N"/>
    <property type="match status" value="1"/>
</dbReference>
<organism evidence="2 3">
    <name type="scientific">Streptacidiphilus monticola</name>
    <dbReference type="NCBI Taxonomy" id="2161674"/>
    <lineage>
        <taxon>Bacteria</taxon>
        <taxon>Bacillati</taxon>
        <taxon>Actinomycetota</taxon>
        <taxon>Actinomycetes</taxon>
        <taxon>Kitasatosporales</taxon>
        <taxon>Streptomycetaceae</taxon>
        <taxon>Streptacidiphilus</taxon>
    </lineage>
</organism>
<dbReference type="SUPFAM" id="SSF109854">
    <property type="entry name" value="DinB/YfiT-like putative metalloenzymes"/>
    <property type="match status" value="1"/>
</dbReference>
<dbReference type="InterPro" id="IPR024344">
    <property type="entry name" value="MDMPI_metal-binding"/>
</dbReference>
<evidence type="ECO:0000313" key="3">
    <source>
        <dbReference type="Proteomes" id="UP001596174"/>
    </source>
</evidence>
<gene>
    <name evidence="2" type="ORF">ACFP3V_17680</name>
</gene>
<dbReference type="EMBL" id="JBHSQJ010000072">
    <property type="protein sequence ID" value="MFC5909042.1"/>
    <property type="molecule type" value="Genomic_DNA"/>
</dbReference>
<feature type="domain" description="Mycothiol-dependent maleylpyruvate isomerase metal-binding" evidence="1">
    <location>
        <begin position="17"/>
        <end position="164"/>
    </location>
</feature>
<accession>A0ABW1G4E3</accession>
<comment type="caution">
    <text evidence="2">The sequence shown here is derived from an EMBL/GenBank/DDBJ whole genome shotgun (WGS) entry which is preliminary data.</text>
</comment>
<reference evidence="3" key="1">
    <citation type="journal article" date="2019" name="Int. J. Syst. Evol. Microbiol.">
        <title>The Global Catalogue of Microorganisms (GCM) 10K type strain sequencing project: providing services to taxonomists for standard genome sequencing and annotation.</title>
        <authorList>
            <consortium name="The Broad Institute Genomics Platform"/>
            <consortium name="The Broad Institute Genome Sequencing Center for Infectious Disease"/>
            <person name="Wu L."/>
            <person name="Ma J."/>
        </authorList>
    </citation>
    <scope>NUCLEOTIDE SEQUENCE [LARGE SCALE GENOMIC DNA]</scope>
    <source>
        <strain evidence="3">JCM 4816</strain>
    </source>
</reference>
<protein>
    <submittedName>
        <fullName evidence="2">Maleylpyruvate isomerase N-terminal domain-containing protein</fullName>
    </submittedName>
</protein>
<dbReference type="Gene3D" id="1.20.120.450">
    <property type="entry name" value="dinb family like domain"/>
    <property type="match status" value="1"/>
</dbReference>
<evidence type="ECO:0000313" key="2">
    <source>
        <dbReference type="EMBL" id="MFC5909042.1"/>
    </source>
</evidence>
<keyword evidence="2" id="KW-0413">Isomerase</keyword>
<evidence type="ECO:0000259" key="1">
    <source>
        <dbReference type="Pfam" id="PF11716"/>
    </source>
</evidence>
<dbReference type="Proteomes" id="UP001596174">
    <property type="component" value="Unassembled WGS sequence"/>
</dbReference>
<proteinExistence type="predicted"/>
<dbReference type="RefSeq" id="WP_380584482.1">
    <property type="nucleotide sequence ID" value="NZ_JBHSQJ010000072.1"/>
</dbReference>
<dbReference type="GO" id="GO:0016853">
    <property type="term" value="F:isomerase activity"/>
    <property type="evidence" value="ECO:0007669"/>
    <property type="project" value="UniProtKB-KW"/>
</dbReference>
<sequence length="232" mass="24246">MLTRSAPPVLAPQLALAAVYDQVTDAVSALDDGQLRAPTRCPGWSAAELLLHLLLDAQRALVTLASPTEAPATASFASYWQDHRSDADPDGAAAHAEWVRRSAAAYRDPRGIVRHWCDTAPAAGRAAGAAPLEGRVATQGHVLAVPDFLTTLVVEASVHYLDLAVAVPDPAPLAAEAEALTHATLTALLQGVATPASWDDEQFILKCTGRLPLSDGDRAALATAADRFPVLG</sequence>
<dbReference type="InterPro" id="IPR034660">
    <property type="entry name" value="DinB/YfiT-like"/>
</dbReference>
<name>A0ABW1G4E3_9ACTN</name>